<dbReference type="AlphaFoldDB" id="A0A663M414"/>
<organism evidence="3 4">
    <name type="scientific">Athene cunicularia</name>
    <name type="common">Burrowing owl</name>
    <name type="synonym">Speotyto cunicularia</name>
    <dbReference type="NCBI Taxonomy" id="194338"/>
    <lineage>
        <taxon>Eukaryota</taxon>
        <taxon>Metazoa</taxon>
        <taxon>Chordata</taxon>
        <taxon>Craniata</taxon>
        <taxon>Vertebrata</taxon>
        <taxon>Euteleostomi</taxon>
        <taxon>Archelosauria</taxon>
        <taxon>Archosauria</taxon>
        <taxon>Dinosauria</taxon>
        <taxon>Saurischia</taxon>
        <taxon>Theropoda</taxon>
        <taxon>Coelurosauria</taxon>
        <taxon>Aves</taxon>
        <taxon>Neognathae</taxon>
        <taxon>Neoaves</taxon>
        <taxon>Telluraves</taxon>
        <taxon>Strigiformes</taxon>
        <taxon>Strigidae</taxon>
        <taxon>Athene</taxon>
    </lineage>
</organism>
<proteinExistence type="inferred from homology"/>
<feature type="region of interest" description="Disordered" evidence="2">
    <location>
        <begin position="52"/>
        <end position="73"/>
    </location>
</feature>
<dbReference type="GO" id="GO:0005200">
    <property type="term" value="F:structural constituent of cytoskeleton"/>
    <property type="evidence" value="ECO:0007669"/>
    <property type="project" value="InterPro"/>
</dbReference>
<sequence>RLCYLSKRQMINSRCLAPCEATCPQPIVNAWNQPCVTSCGPILGSCPRESIVGSSAPSSTGSSFGSMSSLGPRGCSGSRILYNYGRSCSSYMSSGYGSGSRRPW</sequence>
<dbReference type="OMA" id="MINSRCL"/>
<dbReference type="Proteomes" id="UP000472269">
    <property type="component" value="Unplaced"/>
</dbReference>
<evidence type="ECO:0000256" key="1">
    <source>
        <dbReference type="RuleBase" id="RU364002"/>
    </source>
</evidence>
<accession>A0A663M414</accession>
<evidence type="ECO:0000313" key="3">
    <source>
        <dbReference type="Ensembl" id="ENSACUP00000006880.1"/>
    </source>
</evidence>
<comment type="subunit">
    <text evidence="1">The avian keratins (F-ker, S-ker, C-ker and B-ker) are a complex mixture of very similar polypeptides.</text>
</comment>
<dbReference type="InterPro" id="IPR003461">
    <property type="entry name" value="Keratin"/>
</dbReference>
<evidence type="ECO:0000313" key="4">
    <source>
        <dbReference type="Proteomes" id="UP000472269"/>
    </source>
</evidence>
<keyword evidence="4" id="KW-1185">Reference proteome</keyword>
<dbReference type="Ensembl" id="ENSACUT00000007359.1">
    <property type="protein sequence ID" value="ENSACUP00000006880.1"/>
    <property type="gene ID" value="ENSACUG00000004726.1"/>
</dbReference>
<reference evidence="3" key="2">
    <citation type="submission" date="2025-09" db="UniProtKB">
        <authorList>
            <consortium name="Ensembl"/>
        </authorList>
    </citation>
    <scope>IDENTIFICATION</scope>
</reference>
<feature type="compositionally biased region" description="Low complexity" evidence="2">
    <location>
        <begin position="52"/>
        <end position="71"/>
    </location>
</feature>
<dbReference type="Pfam" id="PF02422">
    <property type="entry name" value="Keratin"/>
    <property type="match status" value="1"/>
</dbReference>
<evidence type="ECO:0000256" key="2">
    <source>
        <dbReference type="SAM" id="MobiDB-lite"/>
    </source>
</evidence>
<name>A0A663M414_ATHCN</name>
<keyword evidence="1" id="KW-0416">Keratin</keyword>
<dbReference type="GO" id="GO:0005882">
    <property type="term" value="C:intermediate filament"/>
    <property type="evidence" value="ECO:0007669"/>
    <property type="project" value="UniProtKB-KW"/>
</dbReference>
<protein>
    <recommendedName>
        <fullName evidence="1">Keratin</fullName>
    </recommendedName>
</protein>
<comment type="similarity">
    <text evidence="1">Belongs to the avian keratin family.</text>
</comment>
<reference evidence="3" key="1">
    <citation type="submission" date="2025-08" db="UniProtKB">
        <authorList>
            <consortium name="Ensembl"/>
        </authorList>
    </citation>
    <scope>IDENTIFICATION</scope>
</reference>